<sequence>MERDDGRSPIAVVGRVRGRSRRRLLLGIGAIAVLVCLAVLLALVPLGVLGLVVDDSARFEATPAVPDDATLSATGYELDGADTVTVERHRTVAGQDRTIAVANPQRVYRKDVRVGDRTVPGGVFATVATPAIEIAGSPRNPVAAESHSELLGRFQSRLGAGENSSFRAVSTREAVLVGSRTTVTTFETTVTVDGERRAFAVYVTTARSNGDVVVAVGGHPTAFPDERVAIVRLIYAVEVGAR</sequence>
<keyword evidence="1" id="KW-0812">Transmembrane</keyword>
<keyword evidence="1" id="KW-0472">Membrane</keyword>
<accession>A0ABU2FMI9</accession>
<evidence type="ECO:0000313" key="2">
    <source>
        <dbReference type="EMBL" id="MDS0281452.1"/>
    </source>
</evidence>
<dbReference type="Pfam" id="PF20127">
    <property type="entry name" value="DUF6517"/>
    <property type="match status" value="1"/>
</dbReference>
<keyword evidence="1" id="KW-1133">Transmembrane helix</keyword>
<reference evidence="2 3" key="1">
    <citation type="submission" date="2022-06" db="EMBL/GenBank/DDBJ databases">
        <title>Halomicroarcula sp. a new haloarchaeum isolate from saline soil.</title>
        <authorList>
            <person name="Strakova D."/>
            <person name="Galisteo C."/>
            <person name="Sanchez-Porro C."/>
            <person name="Ventosa A."/>
        </authorList>
    </citation>
    <scope>NUCLEOTIDE SEQUENCE [LARGE SCALE GENOMIC DNA]</scope>
    <source>
        <strain evidence="2 3">S3CR25-11</strain>
    </source>
</reference>
<dbReference type="Proteomes" id="UP001268864">
    <property type="component" value="Unassembled WGS sequence"/>
</dbReference>
<dbReference type="EMBL" id="JAMQOS010000001">
    <property type="protein sequence ID" value="MDS0281452.1"/>
    <property type="molecule type" value="Genomic_DNA"/>
</dbReference>
<proteinExistence type="predicted"/>
<organism evidence="2 3">
    <name type="scientific">Haloarcula onubensis</name>
    <dbReference type="NCBI Taxonomy" id="2950539"/>
    <lineage>
        <taxon>Archaea</taxon>
        <taxon>Methanobacteriati</taxon>
        <taxon>Methanobacteriota</taxon>
        <taxon>Stenosarchaea group</taxon>
        <taxon>Halobacteria</taxon>
        <taxon>Halobacteriales</taxon>
        <taxon>Haloarculaceae</taxon>
        <taxon>Haloarcula</taxon>
    </lineage>
</organism>
<evidence type="ECO:0000256" key="1">
    <source>
        <dbReference type="SAM" id="Phobius"/>
    </source>
</evidence>
<dbReference type="InterPro" id="IPR045396">
    <property type="entry name" value="DUF6517"/>
</dbReference>
<dbReference type="RefSeq" id="WP_310899289.1">
    <property type="nucleotide sequence ID" value="NZ_JAMQOS010000001.1"/>
</dbReference>
<comment type="caution">
    <text evidence="2">The sequence shown here is derived from an EMBL/GenBank/DDBJ whole genome shotgun (WGS) entry which is preliminary data.</text>
</comment>
<gene>
    <name evidence="2" type="ORF">NDI86_04900</name>
</gene>
<protein>
    <submittedName>
        <fullName evidence="2">DUF6517 family protein</fullName>
    </submittedName>
</protein>
<name>A0ABU2FMI9_9EURY</name>
<feature type="transmembrane region" description="Helical" evidence="1">
    <location>
        <begin position="24"/>
        <end position="53"/>
    </location>
</feature>
<keyword evidence="3" id="KW-1185">Reference proteome</keyword>
<evidence type="ECO:0000313" key="3">
    <source>
        <dbReference type="Proteomes" id="UP001268864"/>
    </source>
</evidence>